<name>A0A1K2H8D2_9LACT</name>
<sequence>MMKYCQFDGCTTKIPKGRYCQEHQRSEKSSKSKAKKKTAYHHENKPFYRTDAWKDVSDYVYEREKGHCQHCGRFVFGRQAHRHHVIPIKKNPLLKLDPNNIRLLCPQCHVIEENEDDNKKVFPNYFS</sequence>
<protein>
    <recommendedName>
        <fullName evidence="4">Putative HNH nuclease YajD</fullName>
    </recommendedName>
</protein>
<comment type="similarity">
    <text evidence="3">Belongs to the HNH nuclease family.</text>
</comment>
<dbReference type="PANTHER" id="PTHR41286:SF1">
    <property type="entry name" value="HNH NUCLEASE YAJD-RELATED"/>
    <property type="match status" value="1"/>
</dbReference>
<evidence type="ECO:0000256" key="5">
    <source>
        <dbReference type="SAM" id="MobiDB-lite"/>
    </source>
</evidence>
<dbReference type="EMBL" id="FPKS01000003">
    <property type="protein sequence ID" value="SFZ73059.1"/>
    <property type="molecule type" value="Genomic_DNA"/>
</dbReference>
<dbReference type="GO" id="GO:0008270">
    <property type="term" value="F:zinc ion binding"/>
    <property type="evidence" value="ECO:0007669"/>
    <property type="project" value="InterPro"/>
</dbReference>
<evidence type="ECO:0000259" key="6">
    <source>
        <dbReference type="SMART" id="SM00507"/>
    </source>
</evidence>
<dbReference type="InterPro" id="IPR002711">
    <property type="entry name" value="HNH"/>
</dbReference>
<dbReference type="GO" id="GO:0003676">
    <property type="term" value="F:nucleic acid binding"/>
    <property type="evidence" value="ECO:0007669"/>
    <property type="project" value="InterPro"/>
</dbReference>
<dbReference type="GO" id="GO:0004519">
    <property type="term" value="F:endonuclease activity"/>
    <property type="evidence" value="ECO:0007669"/>
    <property type="project" value="InterPro"/>
</dbReference>
<dbReference type="Pfam" id="PF01844">
    <property type="entry name" value="HNH"/>
    <property type="match status" value="1"/>
</dbReference>
<keyword evidence="2" id="KW-0378">Hydrolase</keyword>
<accession>A0A1K2H8D2</accession>
<dbReference type="Gene3D" id="1.10.30.50">
    <property type="match status" value="1"/>
</dbReference>
<evidence type="ECO:0000256" key="4">
    <source>
        <dbReference type="ARBA" id="ARBA00040194"/>
    </source>
</evidence>
<dbReference type="PANTHER" id="PTHR41286">
    <property type="entry name" value="HNH NUCLEASE YAJD-RELATED"/>
    <property type="match status" value="1"/>
</dbReference>
<evidence type="ECO:0000256" key="2">
    <source>
        <dbReference type="ARBA" id="ARBA00022801"/>
    </source>
</evidence>
<dbReference type="SMART" id="SM00507">
    <property type="entry name" value="HNHc"/>
    <property type="match status" value="1"/>
</dbReference>
<dbReference type="GO" id="GO:0005829">
    <property type="term" value="C:cytosol"/>
    <property type="evidence" value="ECO:0007669"/>
    <property type="project" value="TreeGrafter"/>
</dbReference>
<dbReference type="Proteomes" id="UP000185655">
    <property type="component" value="Unassembled WGS sequence"/>
</dbReference>
<gene>
    <name evidence="7" type="ORF">SAMN02746068_00738</name>
</gene>
<feature type="region of interest" description="Disordered" evidence="5">
    <location>
        <begin position="21"/>
        <end position="41"/>
    </location>
</feature>
<organism evidence="7 8">
    <name type="scientific">Pseudolactococcus chungangensis CAU 28 = DSM 22330</name>
    <dbReference type="NCBI Taxonomy" id="1122154"/>
    <lineage>
        <taxon>Bacteria</taxon>
        <taxon>Bacillati</taxon>
        <taxon>Bacillota</taxon>
        <taxon>Bacilli</taxon>
        <taxon>Lactobacillales</taxon>
        <taxon>Streptococcaceae</taxon>
        <taxon>Pseudolactococcus</taxon>
    </lineage>
</organism>
<dbReference type="InterPro" id="IPR003615">
    <property type="entry name" value="HNH_nuc"/>
</dbReference>
<reference evidence="7 8" key="1">
    <citation type="submission" date="2016-11" db="EMBL/GenBank/DDBJ databases">
        <authorList>
            <person name="Jaros S."/>
            <person name="Januszkiewicz K."/>
            <person name="Wedrychowicz H."/>
        </authorList>
    </citation>
    <scope>NUCLEOTIDE SEQUENCE [LARGE SCALE GENOMIC DNA]</scope>
    <source>
        <strain evidence="7 8">DSM 22330</strain>
    </source>
</reference>
<dbReference type="AlphaFoldDB" id="A0A1K2H8D2"/>
<dbReference type="STRING" id="1122154.SAMN02746068_00738"/>
<evidence type="ECO:0000313" key="7">
    <source>
        <dbReference type="EMBL" id="SFZ73059.1"/>
    </source>
</evidence>
<evidence type="ECO:0000256" key="1">
    <source>
        <dbReference type="ARBA" id="ARBA00022722"/>
    </source>
</evidence>
<feature type="compositionally biased region" description="Basic and acidic residues" evidence="5">
    <location>
        <begin position="21"/>
        <end position="30"/>
    </location>
</feature>
<keyword evidence="1" id="KW-0540">Nuclease</keyword>
<dbReference type="CDD" id="cd00085">
    <property type="entry name" value="HNHc"/>
    <property type="match status" value="1"/>
</dbReference>
<proteinExistence type="inferred from homology"/>
<evidence type="ECO:0000256" key="3">
    <source>
        <dbReference type="ARBA" id="ARBA00038412"/>
    </source>
</evidence>
<evidence type="ECO:0000313" key="8">
    <source>
        <dbReference type="Proteomes" id="UP000185655"/>
    </source>
</evidence>
<dbReference type="GO" id="GO:0016787">
    <property type="term" value="F:hydrolase activity"/>
    <property type="evidence" value="ECO:0007669"/>
    <property type="project" value="UniProtKB-KW"/>
</dbReference>
<feature type="domain" description="HNH nuclease" evidence="6">
    <location>
        <begin position="55"/>
        <end position="110"/>
    </location>
</feature>